<gene>
    <name evidence="2" type="ORF">DPQ25_12820</name>
</gene>
<evidence type="ECO:0000313" key="3">
    <source>
        <dbReference type="Proteomes" id="UP000249377"/>
    </source>
</evidence>
<protein>
    <submittedName>
        <fullName evidence="2">Uncharacterized protein</fullName>
    </submittedName>
</protein>
<dbReference type="AlphaFoldDB" id="A0A328UF23"/>
<sequence length="107" mass="12227">MISNKSGSNKNRALLILSIYVILFIELSLINFISSSLGIAKEQPILFFISFLIVGFTAIFFFWLLGGVLKKRFVTLGKIFQYWPIVLYSIGVILTFINMFIPFLSSY</sequence>
<dbReference type="RefSeq" id="WP_112333573.1">
    <property type="nucleotide sequence ID" value="NZ_JADPHD010000033.1"/>
</dbReference>
<name>A0A328UF23_9FIRM</name>
<reference evidence="2 3" key="1">
    <citation type="submission" date="2018-06" db="EMBL/GenBank/DDBJ databases">
        <title>Noncontiguous genome sequence of Ruminococcaceae bacterium ASD2818.</title>
        <authorList>
            <person name="Chaplin A.V."/>
            <person name="Sokolova S.R."/>
            <person name="Kochetkova T.O."/>
            <person name="Goltsov A.Y."/>
            <person name="Trofimov D.Y."/>
            <person name="Efimov B.A."/>
        </authorList>
    </citation>
    <scope>NUCLEOTIDE SEQUENCE [LARGE SCALE GENOMIC DNA]</scope>
    <source>
        <strain evidence="2 3">ASD2818</strain>
    </source>
</reference>
<keyword evidence="3" id="KW-1185">Reference proteome</keyword>
<feature type="transmembrane region" description="Helical" evidence="1">
    <location>
        <begin position="45"/>
        <end position="65"/>
    </location>
</feature>
<keyword evidence="1" id="KW-1133">Transmembrane helix</keyword>
<accession>A0A328UF23</accession>
<dbReference type="Proteomes" id="UP000249377">
    <property type="component" value="Unassembled WGS sequence"/>
</dbReference>
<comment type="caution">
    <text evidence="2">The sequence shown here is derived from an EMBL/GenBank/DDBJ whole genome shotgun (WGS) entry which is preliminary data.</text>
</comment>
<evidence type="ECO:0000256" key="1">
    <source>
        <dbReference type="SAM" id="Phobius"/>
    </source>
</evidence>
<proteinExistence type="predicted"/>
<organism evidence="2 3">
    <name type="scientific">Hydrogeniiclostridium mannosilyticum</name>
    <dbReference type="NCBI Taxonomy" id="2764322"/>
    <lineage>
        <taxon>Bacteria</taxon>
        <taxon>Bacillati</taxon>
        <taxon>Bacillota</taxon>
        <taxon>Clostridia</taxon>
        <taxon>Eubacteriales</taxon>
        <taxon>Acutalibacteraceae</taxon>
        <taxon>Hydrogeniiclostridium</taxon>
    </lineage>
</organism>
<evidence type="ECO:0000313" key="2">
    <source>
        <dbReference type="EMBL" id="RAQ22512.1"/>
    </source>
</evidence>
<feature type="transmembrane region" description="Helical" evidence="1">
    <location>
        <begin position="12"/>
        <end position="33"/>
    </location>
</feature>
<feature type="transmembrane region" description="Helical" evidence="1">
    <location>
        <begin position="85"/>
        <end position="104"/>
    </location>
</feature>
<dbReference type="EMBL" id="QLYR01000012">
    <property type="protein sequence ID" value="RAQ22512.1"/>
    <property type="molecule type" value="Genomic_DNA"/>
</dbReference>
<keyword evidence="1" id="KW-0812">Transmembrane</keyword>
<keyword evidence="1" id="KW-0472">Membrane</keyword>